<sequence length="399" mass="44542">MKITDLRCAVIGRHPIVRIVTDEGLYGLGEVEFTKSYLKPFVLHFREALIGEDPTDVERVMLKIRQRGSFKPYGAAVSAIEHALWDIAGKAAGVPVYKLLGGKVRDKVRVYNGSIRQKLTGDRPEDYAADVKWMMEQPQNFFMVKQGISFHSNMKDTIEGFHYGVTQKKADYHGAMDQGVISERGFNHMLDCVIAMKEVLGDKVSLALDCGPGWMLPDAIKFARAVEKYNLMWLEDMLTGDYVPWVNPQAYRELTTSTSTPIHTGEQIYLRHNFKELIETQAVRVIGPDPADIGGIAELKWVAEHAYMHSILMAPHGVANGLLGLGALINVCATLPANYIAFEYPSASDPWWEDLVIGLPPQIVKDSMVDLLEAPGLGLDIDAEAARRYLREEDAGFFD</sequence>
<dbReference type="AlphaFoldDB" id="A0A4Q1U8D0"/>
<dbReference type="PROSITE" id="PS00908">
    <property type="entry name" value="MR_MLE_1"/>
    <property type="match status" value="1"/>
</dbReference>
<dbReference type="InterPro" id="IPR036849">
    <property type="entry name" value="Enolase-like_C_sf"/>
</dbReference>
<dbReference type="InterPro" id="IPR029065">
    <property type="entry name" value="Enolase_C-like"/>
</dbReference>
<dbReference type="PANTHER" id="PTHR48080:SF2">
    <property type="entry name" value="D-GALACTONATE DEHYDRATASE"/>
    <property type="match status" value="1"/>
</dbReference>
<reference evidence="3 4" key="1">
    <citation type="submission" date="2017-03" db="EMBL/GenBank/DDBJ databases">
        <authorList>
            <person name="Safronova V.I."/>
            <person name="Sazanova A.L."/>
            <person name="Chirak E.R."/>
        </authorList>
    </citation>
    <scope>NUCLEOTIDE SEQUENCE [LARGE SCALE GENOMIC DNA]</scope>
    <source>
        <strain evidence="3 4">Tri-43</strain>
    </source>
</reference>
<dbReference type="Pfam" id="PF13378">
    <property type="entry name" value="MR_MLE_C"/>
    <property type="match status" value="1"/>
</dbReference>
<dbReference type="PANTHER" id="PTHR48080">
    <property type="entry name" value="D-GALACTONATE DEHYDRATASE-RELATED"/>
    <property type="match status" value="1"/>
</dbReference>
<dbReference type="InterPro" id="IPR018110">
    <property type="entry name" value="Mandel_Rmase/mucon_lact_enz_CS"/>
</dbReference>
<protein>
    <submittedName>
        <fullName evidence="3">Enolase</fullName>
    </submittedName>
</protein>
<comment type="caution">
    <text evidence="3">The sequence shown here is derived from an EMBL/GenBank/DDBJ whole genome shotgun (WGS) entry which is preliminary data.</text>
</comment>
<dbReference type="CDD" id="cd03316">
    <property type="entry name" value="MR_like"/>
    <property type="match status" value="1"/>
</dbReference>
<proteinExistence type="predicted"/>
<name>A0A4Q1U8D0_RHILE</name>
<dbReference type="EMBL" id="MZMU01000003">
    <property type="protein sequence ID" value="RXT27944.1"/>
    <property type="molecule type" value="Genomic_DNA"/>
</dbReference>
<evidence type="ECO:0000313" key="3">
    <source>
        <dbReference type="EMBL" id="RXT27944.1"/>
    </source>
</evidence>
<dbReference type="SUPFAM" id="SSF51604">
    <property type="entry name" value="Enolase C-terminal domain-like"/>
    <property type="match status" value="1"/>
</dbReference>
<dbReference type="SFLD" id="SFLDS00001">
    <property type="entry name" value="Enolase"/>
    <property type="match status" value="1"/>
</dbReference>
<keyword evidence="1" id="KW-0456">Lyase</keyword>
<dbReference type="SUPFAM" id="SSF54826">
    <property type="entry name" value="Enolase N-terminal domain-like"/>
    <property type="match status" value="1"/>
</dbReference>
<dbReference type="InterPro" id="IPR013341">
    <property type="entry name" value="Mandelate_racemase_N_dom"/>
</dbReference>
<dbReference type="Gene3D" id="3.30.390.10">
    <property type="entry name" value="Enolase-like, N-terminal domain"/>
    <property type="match status" value="1"/>
</dbReference>
<gene>
    <name evidence="3" type="ORF">B5P46_03765</name>
</gene>
<dbReference type="SFLD" id="SFLDG00179">
    <property type="entry name" value="mandelate_racemase"/>
    <property type="match status" value="1"/>
</dbReference>
<dbReference type="SMART" id="SM00922">
    <property type="entry name" value="MR_MLE"/>
    <property type="match status" value="1"/>
</dbReference>
<dbReference type="RefSeq" id="WP_129417555.1">
    <property type="nucleotide sequence ID" value="NZ_MZMU01000003.1"/>
</dbReference>
<feature type="domain" description="Mandelate racemase/muconate lactonizing enzyme C-terminal" evidence="2">
    <location>
        <begin position="124"/>
        <end position="261"/>
    </location>
</feature>
<dbReference type="InterPro" id="IPR034593">
    <property type="entry name" value="DgoD-like"/>
</dbReference>
<dbReference type="Pfam" id="PF02746">
    <property type="entry name" value="MR_MLE_N"/>
    <property type="match status" value="1"/>
</dbReference>
<dbReference type="GO" id="GO:0016829">
    <property type="term" value="F:lyase activity"/>
    <property type="evidence" value="ECO:0007669"/>
    <property type="project" value="UniProtKB-KW"/>
</dbReference>
<dbReference type="Gene3D" id="3.20.20.120">
    <property type="entry name" value="Enolase-like C-terminal domain"/>
    <property type="match status" value="1"/>
</dbReference>
<dbReference type="InterPro" id="IPR029017">
    <property type="entry name" value="Enolase-like_N"/>
</dbReference>
<evidence type="ECO:0000313" key="4">
    <source>
        <dbReference type="Proteomes" id="UP000290767"/>
    </source>
</evidence>
<accession>A0A4Q1U8D0</accession>
<dbReference type="Proteomes" id="UP000290767">
    <property type="component" value="Unassembled WGS sequence"/>
</dbReference>
<organism evidence="3 4">
    <name type="scientific">Rhizobium leguminosarum</name>
    <dbReference type="NCBI Taxonomy" id="384"/>
    <lineage>
        <taxon>Bacteria</taxon>
        <taxon>Pseudomonadati</taxon>
        <taxon>Pseudomonadota</taxon>
        <taxon>Alphaproteobacteria</taxon>
        <taxon>Hyphomicrobiales</taxon>
        <taxon>Rhizobiaceae</taxon>
        <taxon>Rhizobium/Agrobacterium group</taxon>
        <taxon>Rhizobium</taxon>
    </lineage>
</organism>
<evidence type="ECO:0000256" key="1">
    <source>
        <dbReference type="ARBA" id="ARBA00023239"/>
    </source>
</evidence>
<evidence type="ECO:0000259" key="2">
    <source>
        <dbReference type="SMART" id="SM00922"/>
    </source>
</evidence>
<dbReference type="GO" id="GO:0000287">
    <property type="term" value="F:magnesium ion binding"/>
    <property type="evidence" value="ECO:0007669"/>
    <property type="project" value="UniProtKB-ARBA"/>
</dbReference>
<dbReference type="InterPro" id="IPR013342">
    <property type="entry name" value="Mandelate_racemase_C"/>
</dbReference>
<dbReference type="GO" id="GO:0009063">
    <property type="term" value="P:amino acid catabolic process"/>
    <property type="evidence" value="ECO:0007669"/>
    <property type="project" value="InterPro"/>
</dbReference>